<protein>
    <recommendedName>
        <fullName evidence="2">RNase III domain-containing protein</fullName>
    </recommendedName>
</protein>
<dbReference type="CDD" id="cd00593">
    <property type="entry name" value="RIBOc"/>
    <property type="match status" value="1"/>
</dbReference>
<dbReference type="OrthoDB" id="416741at2759"/>
<sequence>MIQAIRDPGFKLSLLPGGEANNRVLLRPAISQHESKDLEFIGDSAIGLSATMALHKKYPKRLSPFAFDQLRSVLVSNRTFFHLMTKAGFVEEGEYGSKSKSKWIADAFETRIGSYFLDNGLDSLSIWVSEALGPLIAACMAAFLEFQSDPAHERKHLRSDIESPSDGRVTKKPKTTHVYEGPSIHEDRWCDVPRTSHGESDEERTNDVSHREIRPLPRRTTATSPSASAGAPSRDPISTYPGPWHPLQPCPKLSFVSTGASANTISRSAYPAPNWHPLQDVHYSSRENLGPRRSIVDLSARKKPRLADRPRERLSWERPFDCSWAPKLRDITSSPSSKADLPRSNSTGISSEPPSPFSFTEMSHLLETIISSRRPPASSHVRAVSAASNTEADPTAS</sequence>
<dbReference type="InterPro" id="IPR000999">
    <property type="entry name" value="RNase_III_dom"/>
</dbReference>
<dbReference type="GO" id="GO:0006396">
    <property type="term" value="P:RNA processing"/>
    <property type="evidence" value="ECO:0007669"/>
    <property type="project" value="InterPro"/>
</dbReference>
<dbReference type="GO" id="GO:0004525">
    <property type="term" value="F:ribonuclease III activity"/>
    <property type="evidence" value="ECO:0007669"/>
    <property type="project" value="InterPro"/>
</dbReference>
<dbReference type="STRING" id="436010.A0A166EDZ8"/>
<feature type="compositionally biased region" description="Basic and acidic residues" evidence="1">
    <location>
        <begin position="183"/>
        <end position="215"/>
    </location>
</feature>
<dbReference type="Pfam" id="PF00636">
    <property type="entry name" value="Ribonuclease_3"/>
    <property type="match status" value="1"/>
</dbReference>
<dbReference type="Gene3D" id="1.10.1520.10">
    <property type="entry name" value="Ribonuclease III domain"/>
    <property type="match status" value="1"/>
</dbReference>
<feature type="domain" description="RNase III" evidence="2">
    <location>
        <begin position="29"/>
        <end position="120"/>
    </location>
</feature>
<dbReference type="SMART" id="SM00535">
    <property type="entry name" value="RIBOc"/>
    <property type="match status" value="1"/>
</dbReference>
<proteinExistence type="predicted"/>
<organism evidence="3 4">
    <name type="scientific">Athelia psychrophila</name>
    <dbReference type="NCBI Taxonomy" id="1759441"/>
    <lineage>
        <taxon>Eukaryota</taxon>
        <taxon>Fungi</taxon>
        <taxon>Dikarya</taxon>
        <taxon>Basidiomycota</taxon>
        <taxon>Agaricomycotina</taxon>
        <taxon>Agaricomycetes</taxon>
        <taxon>Agaricomycetidae</taxon>
        <taxon>Atheliales</taxon>
        <taxon>Atheliaceae</taxon>
        <taxon>Athelia</taxon>
    </lineage>
</organism>
<feature type="compositionally biased region" description="Low complexity" evidence="1">
    <location>
        <begin position="377"/>
        <end position="388"/>
    </location>
</feature>
<gene>
    <name evidence="3" type="ORF">FIBSPDRAFT_1048012</name>
</gene>
<reference evidence="3 4" key="1">
    <citation type="journal article" date="2016" name="Mol. Biol. Evol.">
        <title>Comparative Genomics of Early-Diverging Mushroom-Forming Fungi Provides Insights into the Origins of Lignocellulose Decay Capabilities.</title>
        <authorList>
            <person name="Nagy L.G."/>
            <person name="Riley R."/>
            <person name="Tritt A."/>
            <person name="Adam C."/>
            <person name="Daum C."/>
            <person name="Floudas D."/>
            <person name="Sun H."/>
            <person name="Yadav J.S."/>
            <person name="Pangilinan J."/>
            <person name="Larsson K.H."/>
            <person name="Matsuura K."/>
            <person name="Barry K."/>
            <person name="Labutti K."/>
            <person name="Kuo R."/>
            <person name="Ohm R.A."/>
            <person name="Bhattacharya S.S."/>
            <person name="Shirouzu T."/>
            <person name="Yoshinaga Y."/>
            <person name="Martin F.M."/>
            <person name="Grigoriev I.V."/>
            <person name="Hibbett D.S."/>
        </authorList>
    </citation>
    <scope>NUCLEOTIDE SEQUENCE [LARGE SCALE GENOMIC DNA]</scope>
    <source>
        <strain evidence="3 4">CBS 109695</strain>
    </source>
</reference>
<dbReference type="InterPro" id="IPR036389">
    <property type="entry name" value="RNase_III_sf"/>
</dbReference>
<dbReference type="AlphaFoldDB" id="A0A166EDZ8"/>
<feature type="region of interest" description="Disordered" evidence="1">
    <location>
        <begin position="154"/>
        <end position="244"/>
    </location>
</feature>
<accession>A0A166EDZ8</accession>
<dbReference type="Proteomes" id="UP000076532">
    <property type="component" value="Unassembled WGS sequence"/>
</dbReference>
<dbReference type="EMBL" id="KV417602">
    <property type="protein sequence ID" value="KZP15662.1"/>
    <property type="molecule type" value="Genomic_DNA"/>
</dbReference>
<evidence type="ECO:0000259" key="2">
    <source>
        <dbReference type="PROSITE" id="PS50142"/>
    </source>
</evidence>
<evidence type="ECO:0000313" key="4">
    <source>
        <dbReference type="Proteomes" id="UP000076532"/>
    </source>
</evidence>
<evidence type="ECO:0000313" key="3">
    <source>
        <dbReference type="EMBL" id="KZP15662.1"/>
    </source>
</evidence>
<dbReference type="SUPFAM" id="SSF69065">
    <property type="entry name" value="RNase III domain-like"/>
    <property type="match status" value="1"/>
</dbReference>
<feature type="compositionally biased region" description="Low complexity" evidence="1">
    <location>
        <begin position="218"/>
        <end position="234"/>
    </location>
</feature>
<keyword evidence="4" id="KW-1185">Reference proteome</keyword>
<evidence type="ECO:0000256" key="1">
    <source>
        <dbReference type="SAM" id="MobiDB-lite"/>
    </source>
</evidence>
<name>A0A166EDZ8_9AGAM</name>
<dbReference type="PROSITE" id="PS50142">
    <property type="entry name" value="RNASE_3_2"/>
    <property type="match status" value="1"/>
</dbReference>
<feature type="region of interest" description="Disordered" evidence="1">
    <location>
        <begin position="331"/>
        <end position="397"/>
    </location>
</feature>
<feature type="compositionally biased region" description="Polar residues" evidence="1">
    <location>
        <begin position="331"/>
        <end position="349"/>
    </location>
</feature>